<dbReference type="InterPro" id="IPR012340">
    <property type="entry name" value="NA-bd_OB-fold"/>
</dbReference>
<dbReference type="GO" id="GO:0005524">
    <property type="term" value="F:ATP binding"/>
    <property type="evidence" value="ECO:0007669"/>
    <property type="project" value="InterPro"/>
</dbReference>
<evidence type="ECO:0000256" key="1">
    <source>
        <dbReference type="ARBA" id="ARBA00007572"/>
    </source>
</evidence>
<dbReference type="Gene3D" id="3.30.1490.70">
    <property type="match status" value="1"/>
</dbReference>
<dbReference type="Gene3D" id="3.30.470.30">
    <property type="entry name" value="DNA ligase/mRNA capping enzyme"/>
    <property type="match status" value="1"/>
</dbReference>
<dbReference type="PANTHER" id="PTHR45674">
    <property type="entry name" value="DNA LIGASE 1/3 FAMILY MEMBER"/>
    <property type="match status" value="1"/>
</dbReference>
<comment type="similarity">
    <text evidence="1">Belongs to the ATP-dependent DNA ligase family.</text>
</comment>
<keyword evidence="7" id="KW-1185">Reference proteome</keyword>
<dbReference type="GO" id="GO:0006281">
    <property type="term" value="P:DNA repair"/>
    <property type="evidence" value="ECO:0007669"/>
    <property type="project" value="InterPro"/>
</dbReference>
<dbReference type="RefSeq" id="WP_164532763.1">
    <property type="nucleotide sequence ID" value="NZ_JAALFG010000001.1"/>
</dbReference>
<evidence type="ECO:0000256" key="3">
    <source>
        <dbReference type="ARBA" id="ARBA00022598"/>
    </source>
</evidence>
<dbReference type="NCBIfam" id="TIGR02779">
    <property type="entry name" value="NHEJ_ligase_lig"/>
    <property type="match status" value="1"/>
</dbReference>
<protein>
    <recommendedName>
        <fullName evidence="2">DNA ligase (ATP)</fullName>
        <ecNumber evidence="2">6.5.1.1</ecNumber>
    </recommendedName>
</protein>
<name>A0A6M1SH27_9HYPH</name>
<evidence type="ECO:0000256" key="4">
    <source>
        <dbReference type="ARBA" id="ARBA00034003"/>
    </source>
</evidence>
<dbReference type="EMBL" id="JAALFG010000001">
    <property type="protein sequence ID" value="NGP16508.1"/>
    <property type="molecule type" value="Genomic_DNA"/>
</dbReference>
<reference evidence="6 7" key="2">
    <citation type="submission" date="2020-03" db="EMBL/GenBank/DDBJ databases">
        <title>Devosia chinhatensis sp. nov., isolated from a hexachlorocyclohexane (HCH) dump site in India.</title>
        <authorList>
            <person name="Kumar M."/>
            <person name="Lal R."/>
        </authorList>
    </citation>
    <scope>NUCLEOTIDE SEQUENCE [LARGE SCALE GENOMIC DNA]</scope>
    <source>
        <strain evidence="6 7">H239</strain>
    </source>
</reference>
<dbReference type="InterPro" id="IPR050191">
    <property type="entry name" value="ATP-dep_DNA_ligase"/>
</dbReference>
<comment type="caution">
    <text evidence="6">The sequence shown here is derived from an EMBL/GenBank/DDBJ whole genome shotgun (WGS) entry which is preliminary data.</text>
</comment>
<feature type="domain" description="ATP-dependent DNA ligase family profile" evidence="5">
    <location>
        <begin position="78"/>
        <end position="212"/>
    </location>
</feature>
<dbReference type="Pfam" id="PF04679">
    <property type="entry name" value="DNA_ligase_A_C"/>
    <property type="match status" value="1"/>
</dbReference>
<dbReference type="InterPro" id="IPR012310">
    <property type="entry name" value="DNA_ligase_ATP-dep_cent"/>
</dbReference>
<evidence type="ECO:0000313" key="6">
    <source>
        <dbReference type="EMBL" id="NGP16508.1"/>
    </source>
</evidence>
<comment type="catalytic activity">
    <reaction evidence="4">
        <text>ATP + (deoxyribonucleotide)n-3'-hydroxyl + 5'-phospho-(deoxyribonucleotide)m = (deoxyribonucleotide)n+m + AMP + diphosphate.</text>
        <dbReference type="EC" id="6.5.1.1"/>
    </reaction>
</comment>
<dbReference type="SUPFAM" id="SSF50249">
    <property type="entry name" value="Nucleic acid-binding proteins"/>
    <property type="match status" value="1"/>
</dbReference>
<dbReference type="InterPro" id="IPR014146">
    <property type="entry name" value="LigD_ligase_dom"/>
</dbReference>
<proteinExistence type="inferred from homology"/>
<dbReference type="Gene3D" id="2.40.50.140">
    <property type="entry name" value="Nucleic acid-binding proteins"/>
    <property type="match status" value="1"/>
</dbReference>
<gene>
    <name evidence="6" type="ORF">G5575_01350</name>
</gene>
<dbReference type="GO" id="GO:0006310">
    <property type="term" value="P:DNA recombination"/>
    <property type="evidence" value="ECO:0007669"/>
    <property type="project" value="InterPro"/>
</dbReference>
<organism evidence="6 7">
    <name type="scientific">Devosia aurantiaca</name>
    <dbReference type="NCBI Taxonomy" id="2714858"/>
    <lineage>
        <taxon>Bacteria</taxon>
        <taxon>Pseudomonadati</taxon>
        <taxon>Pseudomonadota</taxon>
        <taxon>Alphaproteobacteria</taxon>
        <taxon>Hyphomicrobiales</taxon>
        <taxon>Devosiaceae</taxon>
        <taxon>Devosia</taxon>
    </lineage>
</organism>
<evidence type="ECO:0000313" key="7">
    <source>
        <dbReference type="Proteomes" id="UP000474802"/>
    </source>
</evidence>
<dbReference type="GO" id="GO:0003910">
    <property type="term" value="F:DNA ligase (ATP) activity"/>
    <property type="evidence" value="ECO:0007669"/>
    <property type="project" value="UniProtKB-EC"/>
</dbReference>
<dbReference type="AlphaFoldDB" id="A0A6M1SH27"/>
<sequence length="304" mass="33515">MKFDGYRAQIAISGAEVRVYTRNGHDWTEQFKVILPPLRSLTSGSVLLDGEIVAIDRHGRTNFSMLKTSIGAGLPLKFYAFDILEKDGQNLASKSLLERKAILEALIGQREASDSLQYSHHVVGNGKAVFEAMCAGGHEGTIGKRADAPYKGDRTKSWLKIKCTKRQEFVIGGWRPTDDGRGMASLILGTYEDGRFVYRGRVGTGFTEAMRDKILAQLERRRLDKPSFAGVPKEISRKARWVRPELVAEVAYAEITPDGSLRHASFQGLRADKHATQVVLETAVDDGVTRLDPKLGLEIATGLG</sequence>
<dbReference type="PANTHER" id="PTHR45674:SF4">
    <property type="entry name" value="DNA LIGASE 1"/>
    <property type="match status" value="1"/>
</dbReference>
<dbReference type="EC" id="6.5.1.1" evidence="2"/>
<evidence type="ECO:0000256" key="2">
    <source>
        <dbReference type="ARBA" id="ARBA00012727"/>
    </source>
</evidence>
<accession>A0A6M1SH27</accession>
<dbReference type="SUPFAM" id="SSF56091">
    <property type="entry name" value="DNA ligase/mRNA capping enzyme, catalytic domain"/>
    <property type="match status" value="1"/>
</dbReference>
<evidence type="ECO:0000259" key="5">
    <source>
        <dbReference type="PROSITE" id="PS50160"/>
    </source>
</evidence>
<dbReference type="PROSITE" id="PS50160">
    <property type="entry name" value="DNA_LIGASE_A3"/>
    <property type="match status" value="1"/>
</dbReference>
<reference evidence="6 7" key="1">
    <citation type="submission" date="2020-02" db="EMBL/GenBank/DDBJ databases">
        <authorList>
            <person name="Khan S.A."/>
            <person name="Jeon C.O."/>
            <person name="Chun B.H."/>
        </authorList>
    </citation>
    <scope>NUCLEOTIDE SEQUENCE [LARGE SCALE GENOMIC DNA]</scope>
    <source>
        <strain evidence="6 7">H239</strain>
    </source>
</reference>
<dbReference type="Pfam" id="PF01068">
    <property type="entry name" value="DNA_ligase_A_M"/>
    <property type="match status" value="1"/>
</dbReference>
<dbReference type="Proteomes" id="UP000474802">
    <property type="component" value="Unassembled WGS sequence"/>
</dbReference>
<keyword evidence="3" id="KW-0436">Ligase</keyword>
<dbReference type="CDD" id="cd07906">
    <property type="entry name" value="Adenylation_DNA_ligase_LigD_LigC"/>
    <property type="match status" value="1"/>
</dbReference>
<dbReference type="CDD" id="cd07971">
    <property type="entry name" value="OBF_DNA_ligase_LigD"/>
    <property type="match status" value="1"/>
</dbReference>
<dbReference type="InterPro" id="IPR012309">
    <property type="entry name" value="DNA_ligase_ATP-dep_C"/>
</dbReference>